<dbReference type="SMART" id="SM00014">
    <property type="entry name" value="acidPPc"/>
    <property type="match status" value="1"/>
</dbReference>
<feature type="transmembrane region" description="Helical" evidence="1">
    <location>
        <begin position="6"/>
        <end position="24"/>
    </location>
</feature>
<keyword evidence="1" id="KW-1133">Transmembrane helix</keyword>
<evidence type="ECO:0000313" key="5">
    <source>
        <dbReference type="Proteomes" id="UP001369247"/>
    </source>
</evidence>
<evidence type="ECO:0000256" key="1">
    <source>
        <dbReference type="SAM" id="Phobius"/>
    </source>
</evidence>
<reference evidence="4" key="1">
    <citation type="submission" date="2022-09" db="EMBL/GenBank/DDBJ databases">
        <title>Characterization of three MwoI isoschizomers from sequenced genome and metagenomes.</title>
        <authorList>
            <person name="Fomenkov A."/>
            <person name="Xu S.Y."/>
            <person name="Roberts R.J."/>
        </authorList>
    </citation>
    <scope>NUCLEOTIDE SEQUENCE</scope>
    <source>
        <strain evidence="4">DSM 2970</strain>
    </source>
</reference>
<accession>A0A9E7UMM5</accession>
<feature type="transmembrane region" description="Helical" evidence="1">
    <location>
        <begin position="123"/>
        <end position="141"/>
    </location>
</feature>
<organism evidence="4">
    <name type="scientific">Methanothermobacter wolfeii</name>
    <name type="common">Methanobacterium wolfei</name>
    <dbReference type="NCBI Taxonomy" id="145261"/>
    <lineage>
        <taxon>Archaea</taxon>
        <taxon>Methanobacteriati</taxon>
        <taxon>Methanobacteriota</taxon>
        <taxon>Methanomada group</taxon>
        <taxon>Methanobacteria</taxon>
        <taxon>Methanobacteriales</taxon>
        <taxon>Methanobacteriaceae</taxon>
        <taxon>Methanothermobacter</taxon>
    </lineage>
</organism>
<dbReference type="PANTHER" id="PTHR14969">
    <property type="entry name" value="SPHINGOSINE-1-PHOSPHATE PHOSPHOHYDROLASE"/>
    <property type="match status" value="1"/>
</dbReference>
<dbReference type="RefSeq" id="WP_238337854.1">
    <property type="nucleotide sequence ID" value="NZ_CP104550.1"/>
</dbReference>
<keyword evidence="5" id="KW-1185">Reference proteome</keyword>
<reference evidence="3 5" key="2">
    <citation type="submission" date="2023-12" db="EMBL/GenBank/DDBJ databases">
        <title>Phenotypic and Genomic Characterization of Methanothermobacter wolfeii Strain BSEL, a CO2-Capturing Archaeon with Minimal Nutrient Requirements.</title>
        <authorList>
            <person name="Ale Enriquez F."/>
            <person name="Ahring B.K."/>
        </authorList>
    </citation>
    <scope>NUCLEOTIDE SEQUENCE [LARGE SCALE GENOMIC DNA]</scope>
    <source>
        <strain evidence="3 5">BSEL-1</strain>
    </source>
</reference>
<gene>
    <name evidence="4" type="ORF">N5910_06030</name>
    <name evidence="3" type="ORF">U2150_04680</name>
</gene>
<keyword evidence="1" id="KW-0812">Transmembrane</keyword>
<dbReference type="AlphaFoldDB" id="A0A9E7UMM5"/>
<feature type="transmembrane region" description="Helical" evidence="1">
    <location>
        <begin position="98"/>
        <end position="117"/>
    </location>
</feature>
<evidence type="ECO:0000313" key="4">
    <source>
        <dbReference type="EMBL" id="UXH31102.1"/>
    </source>
</evidence>
<dbReference type="Pfam" id="PF01569">
    <property type="entry name" value="PAP2"/>
    <property type="match status" value="1"/>
</dbReference>
<dbReference type="EMBL" id="CP104550">
    <property type="protein sequence ID" value="UXH31102.1"/>
    <property type="molecule type" value="Genomic_DNA"/>
</dbReference>
<feature type="transmembrane region" description="Helical" evidence="1">
    <location>
        <begin position="73"/>
        <end position="91"/>
    </location>
</feature>
<feature type="domain" description="Phosphatidic acid phosphatase type 2/haloperoxidase" evidence="2">
    <location>
        <begin position="31"/>
        <end position="138"/>
    </location>
</feature>
<dbReference type="InterPro" id="IPR000326">
    <property type="entry name" value="PAP2/HPO"/>
</dbReference>
<dbReference type="Gene3D" id="1.20.144.10">
    <property type="entry name" value="Phosphatidic acid phosphatase type 2/haloperoxidase"/>
    <property type="match status" value="2"/>
</dbReference>
<dbReference type="InterPro" id="IPR036938">
    <property type="entry name" value="PAP2/HPO_sf"/>
</dbReference>
<dbReference type="PANTHER" id="PTHR14969:SF13">
    <property type="entry name" value="AT30094P"/>
    <property type="match status" value="1"/>
</dbReference>
<dbReference type="Proteomes" id="UP001369247">
    <property type="component" value="Unassembled WGS sequence"/>
</dbReference>
<proteinExistence type="predicted"/>
<protein>
    <submittedName>
        <fullName evidence="4">Phosphatase PAP2 family protein</fullName>
    </submittedName>
</protein>
<evidence type="ECO:0000313" key="3">
    <source>
        <dbReference type="EMBL" id="MEJ8542782.1"/>
    </source>
</evidence>
<dbReference type="GeneID" id="58978802"/>
<feature type="transmembrane region" description="Helical" evidence="1">
    <location>
        <begin position="31"/>
        <end position="53"/>
    </location>
</feature>
<keyword evidence="1" id="KW-0472">Membrane</keyword>
<dbReference type="SUPFAM" id="SSF48317">
    <property type="entry name" value="Acid phosphatase/Vanadium-dependent haloperoxidase"/>
    <property type="match status" value="1"/>
</dbReference>
<dbReference type="EMBL" id="JAXUHJ010000008">
    <property type="protein sequence ID" value="MEJ8542782.1"/>
    <property type="molecule type" value="Genomic_DNA"/>
</dbReference>
<evidence type="ECO:0000259" key="2">
    <source>
        <dbReference type="SMART" id="SM00014"/>
    </source>
</evidence>
<name>A0A9E7UMM5_METWO</name>
<sequence>MPVITFAGTQIFWVILCSLIYLFGDHEAKEAAFMAIVALMIGFLLSELLKVMIARPRPYEVMEWIRYSGAAGGYSMPSGHTVAAFGGFLSLSFKLGRTALFIAAASLVGISRLYLGVHYPSDVAAGALIGILCSFIALRINERVKCFGLCRFEMLK</sequence>
<dbReference type="Proteomes" id="UP001065373">
    <property type="component" value="Chromosome"/>
</dbReference>